<dbReference type="EMBL" id="BPLQ01005924">
    <property type="protein sequence ID" value="GIY18505.1"/>
    <property type="molecule type" value="Genomic_DNA"/>
</dbReference>
<evidence type="ECO:0000256" key="4">
    <source>
        <dbReference type="ARBA" id="ARBA00005189"/>
    </source>
</evidence>
<evidence type="ECO:0000256" key="13">
    <source>
        <dbReference type="ARBA" id="ARBA00023098"/>
    </source>
</evidence>
<evidence type="ECO:0000256" key="14">
    <source>
        <dbReference type="ARBA" id="ARBA00023128"/>
    </source>
</evidence>
<comment type="caution">
    <text evidence="20">The sequence shown here is derived from an EMBL/GenBank/DDBJ whole genome shotgun (WGS) entry which is preliminary data.</text>
</comment>
<evidence type="ECO:0000256" key="18">
    <source>
        <dbReference type="ARBA" id="ARBA00029893"/>
    </source>
</evidence>
<evidence type="ECO:0000256" key="19">
    <source>
        <dbReference type="ARBA" id="ARBA00031502"/>
    </source>
</evidence>
<keyword evidence="8" id="KW-0444">Lipid biosynthesis</keyword>
<comment type="subcellular location">
    <subcellularLocation>
        <location evidence="2">Mitochondrion inner membrane</location>
        <topology evidence="2">Peripheral membrane protein</topology>
        <orientation evidence="2">Matrix side</orientation>
    </subcellularLocation>
</comment>
<keyword evidence="14" id="KW-0496">Mitochondrion</keyword>
<keyword evidence="10 20" id="KW-0548">Nucleotidyltransferase</keyword>
<evidence type="ECO:0000256" key="11">
    <source>
        <dbReference type="ARBA" id="ARBA00022792"/>
    </source>
</evidence>
<comment type="pathway">
    <text evidence="3">Phospholipid metabolism; CDP-diacylglycerol biosynthesis; CDP-diacylglycerol from sn-glycerol 3-phosphate: step 3/3.</text>
</comment>
<dbReference type="EC" id="2.7.7.41" evidence="6"/>
<evidence type="ECO:0000256" key="8">
    <source>
        <dbReference type="ARBA" id="ARBA00022516"/>
    </source>
</evidence>
<comment type="similarity">
    <text evidence="5">Belongs to the TAM41 family.</text>
</comment>
<keyword evidence="13" id="KW-0443">Lipid metabolism</keyword>
<evidence type="ECO:0000256" key="1">
    <source>
        <dbReference type="ARBA" id="ARBA00001946"/>
    </source>
</evidence>
<evidence type="ECO:0000256" key="12">
    <source>
        <dbReference type="ARBA" id="ARBA00022842"/>
    </source>
</evidence>
<evidence type="ECO:0000256" key="7">
    <source>
        <dbReference type="ARBA" id="ARBA00018337"/>
    </source>
</evidence>
<dbReference type="PANTHER" id="PTHR13619">
    <property type="entry name" value="PHOSPHATIDATE CYTIDYLYLTRANSFERASE, MITOCHONDRIAL"/>
    <property type="match status" value="1"/>
</dbReference>
<evidence type="ECO:0000256" key="15">
    <source>
        <dbReference type="ARBA" id="ARBA00023136"/>
    </source>
</evidence>
<comment type="cofactor">
    <cofactor evidence="1">
        <name>Mg(2+)</name>
        <dbReference type="ChEBI" id="CHEBI:18420"/>
    </cofactor>
</comment>
<keyword evidence="15" id="KW-0472">Membrane</keyword>
<keyword evidence="16" id="KW-0594">Phospholipid biosynthesis</keyword>
<organism evidence="20 21">
    <name type="scientific">Caerostris darwini</name>
    <dbReference type="NCBI Taxonomy" id="1538125"/>
    <lineage>
        <taxon>Eukaryota</taxon>
        <taxon>Metazoa</taxon>
        <taxon>Ecdysozoa</taxon>
        <taxon>Arthropoda</taxon>
        <taxon>Chelicerata</taxon>
        <taxon>Arachnida</taxon>
        <taxon>Araneae</taxon>
        <taxon>Araneomorphae</taxon>
        <taxon>Entelegynae</taxon>
        <taxon>Araneoidea</taxon>
        <taxon>Araneidae</taxon>
        <taxon>Caerostris</taxon>
    </lineage>
</organism>
<dbReference type="PANTHER" id="PTHR13619:SF0">
    <property type="entry name" value="PHOSPHATIDATE CYTIDYLYLTRANSFERASE, MITOCHONDRIAL"/>
    <property type="match status" value="1"/>
</dbReference>
<keyword evidence="9" id="KW-0808">Transferase</keyword>
<dbReference type="Pfam" id="PF09139">
    <property type="entry name" value="Tam41_Mmp37"/>
    <property type="match status" value="1"/>
</dbReference>
<evidence type="ECO:0000256" key="10">
    <source>
        <dbReference type="ARBA" id="ARBA00022695"/>
    </source>
</evidence>
<evidence type="ECO:0000256" key="3">
    <source>
        <dbReference type="ARBA" id="ARBA00005119"/>
    </source>
</evidence>
<evidence type="ECO:0000256" key="16">
    <source>
        <dbReference type="ARBA" id="ARBA00023209"/>
    </source>
</evidence>
<proteinExistence type="inferred from homology"/>
<keyword evidence="21" id="KW-1185">Reference proteome</keyword>
<gene>
    <name evidence="20" type="primary">tamm41</name>
    <name evidence="20" type="ORF">CDAR_527562</name>
</gene>
<dbReference type="InterPro" id="IPR015222">
    <property type="entry name" value="Tam41"/>
</dbReference>
<name>A0AAV4RAK6_9ARAC</name>
<comment type="pathway">
    <text evidence="4">Lipid metabolism.</text>
</comment>
<protein>
    <recommendedName>
        <fullName evidence="7">Phosphatidate cytidylyltransferase, mitochondrial</fullName>
        <ecNumber evidence="6">2.7.7.41</ecNumber>
    </recommendedName>
    <alternativeName>
        <fullName evidence="18">CDP-diacylglycerol synthase</fullName>
    </alternativeName>
    <alternativeName>
        <fullName evidence="19">Mitochondrial translocator assembly and maintenance protein 41 homolog</fullName>
    </alternativeName>
</protein>
<keyword evidence="11" id="KW-0999">Mitochondrion inner membrane</keyword>
<dbReference type="Proteomes" id="UP001054837">
    <property type="component" value="Unassembled WGS sequence"/>
</dbReference>
<evidence type="ECO:0000313" key="21">
    <source>
        <dbReference type="Proteomes" id="UP001054837"/>
    </source>
</evidence>
<dbReference type="GO" id="GO:0004605">
    <property type="term" value="F:phosphatidate cytidylyltransferase activity"/>
    <property type="evidence" value="ECO:0007669"/>
    <property type="project" value="UniProtKB-EC"/>
</dbReference>
<dbReference type="GO" id="GO:0032049">
    <property type="term" value="P:cardiolipin biosynthetic process"/>
    <property type="evidence" value="ECO:0007669"/>
    <property type="project" value="InterPro"/>
</dbReference>
<evidence type="ECO:0000256" key="6">
    <source>
        <dbReference type="ARBA" id="ARBA00012487"/>
    </source>
</evidence>
<keyword evidence="12" id="KW-0460">Magnesium</keyword>
<dbReference type="AlphaFoldDB" id="A0AAV4RAK6"/>
<dbReference type="GO" id="GO:0005743">
    <property type="term" value="C:mitochondrial inner membrane"/>
    <property type="evidence" value="ECO:0007669"/>
    <property type="project" value="UniProtKB-SubCell"/>
</dbReference>
<keyword evidence="17" id="KW-1208">Phospholipid metabolism</keyword>
<evidence type="ECO:0000313" key="20">
    <source>
        <dbReference type="EMBL" id="GIY18505.1"/>
    </source>
</evidence>
<sequence>MVSTSVKFFDSILSRFPQQFSLVFAYGSSVFSQGNKKDQNNMIDFIFCVDNPLEWHKDNMKINHKHYSFLKYGGADFVKNIQVNFGAKMYFNSLVEVENKLIKYGVISTNHLIEDLLDWQTLYISGRLHKPVKLLKKIKDTDVQQALQTNLQSALHASLLCLPETFSEVKLFLKIAELSYSGDFRMYFGEDKQKVENIVMNQVSDFRDLYAEQLKLMPQLHWNQSQCTIEQDGSTATTLHHLNLLPKTVQHNLLVMWNKDGRYRDLEDVLQSVAFDPQCSEMVQKAIQDITWWSSITQSVKGILTAGILKSLKYSSRKIKKMNCQTHANSTLENELERHLEKSIPQAAVRSSSSPSTGMVITTLVIQKKCVLLRPMHLKVVTCDSLLQTKSLIVEVISRRTQIVQFPATLVVDWGASTVLQVGYGRLGSMHLVTSCSR</sequence>
<evidence type="ECO:0000256" key="5">
    <source>
        <dbReference type="ARBA" id="ARBA00005458"/>
    </source>
</evidence>
<accession>A0AAV4RAK6</accession>
<evidence type="ECO:0000256" key="9">
    <source>
        <dbReference type="ARBA" id="ARBA00022679"/>
    </source>
</evidence>
<evidence type="ECO:0000256" key="2">
    <source>
        <dbReference type="ARBA" id="ARBA00004443"/>
    </source>
</evidence>
<evidence type="ECO:0000256" key="17">
    <source>
        <dbReference type="ARBA" id="ARBA00023264"/>
    </source>
</evidence>
<reference evidence="20 21" key="1">
    <citation type="submission" date="2021-06" db="EMBL/GenBank/DDBJ databases">
        <title>Caerostris darwini draft genome.</title>
        <authorList>
            <person name="Kono N."/>
            <person name="Arakawa K."/>
        </authorList>
    </citation>
    <scope>NUCLEOTIDE SEQUENCE [LARGE SCALE GENOMIC DNA]</scope>
</reference>
<dbReference type="GO" id="GO:0016024">
    <property type="term" value="P:CDP-diacylglycerol biosynthetic process"/>
    <property type="evidence" value="ECO:0007669"/>
    <property type="project" value="TreeGrafter"/>
</dbReference>